<dbReference type="InterPro" id="IPR000847">
    <property type="entry name" value="LysR_HTH_N"/>
</dbReference>
<dbReference type="InterPro" id="IPR036390">
    <property type="entry name" value="WH_DNA-bd_sf"/>
</dbReference>
<dbReference type="Gene3D" id="3.40.190.10">
    <property type="entry name" value="Periplasmic binding protein-like II"/>
    <property type="match status" value="2"/>
</dbReference>
<evidence type="ECO:0000313" key="7">
    <source>
        <dbReference type="EMBL" id="GGZ26723.1"/>
    </source>
</evidence>
<dbReference type="PANTHER" id="PTHR30346:SF29">
    <property type="entry name" value="LYSR SUBSTRATE-BINDING"/>
    <property type="match status" value="1"/>
</dbReference>
<dbReference type="GO" id="GO:0032993">
    <property type="term" value="C:protein-DNA complex"/>
    <property type="evidence" value="ECO:0007669"/>
    <property type="project" value="TreeGrafter"/>
</dbReference>
<keyword evidence="8" id="KW-1185">Reference proteome</keyword>
<evidence type="ECO:0000256" key="5">
    <source>
        <dbReference type="SAM" id="MobiDB-lite"/>
    </source>
</evidence>
<reference evidence="7" key="2">
    <citation type="submission" date="2020-09" db="EMBL/GenBank/DDBJ databases">
        <authorList>
            <person name="Sun Q."/>
            <person name="Ohkuma M."/>
        </authorList>
    </citation>
    <scope>NUCLEOTIDE SEQUENCE</scope>
    <source>
        <strain evidence="7">JCM 4815</strain>
    </source>
</reference>
<dbReference type="InterPro" id="IPR005119">
    <property type="entry name" value="LysR_subst-bd"/>
</dbReference>
<dbReference type="SUPFAM" id="SSF53850">
    <property type="entry name" value="Periplasmic binding protein-like II"/>
    <property type="match status" value="1"/>
</dbReference>
<dbReference type="Pfam" id="PF00126">
    <property type="entry name" value="HTH_1"/>
    <property type="match status" value="1"/>
</dbReference>
<evidence type="ECO:0000256" key="1">
    <source>
        <dbReference type="ARBA" id="ARBA00009437"/>
    </source>
</evidence>
<evidence type="ECO:0000256" key="2">
    <source>
        <dbReference type="ARBA" id="ARBA00023015"/>
    </source>
</evidence>
<evidence type="ECO:0000256" key="3">
    <source>
        <dbReference type="ARBA" id="ARBA00023125"/>
    </source>
</evidence>
<organism evidence="7 8">
    <name type="scientific">Streptomyces poonensis</name>
    <dbReference type="NCBI Taxonomy" id="68255"/>
    <lineage>
        <taxon>Bacteria</taxon>
        <taxon>Bacillati</taxon>
        <taxon>Actinomycetota</taxon>
        <taxon>Actinomycetes</taxon>
        <taxon>Kitasatosporales</taxon>
        <taxon>Streptomycetaceae</taxon>
        <taxon>Streptomyces</taxon>
    </lineage>
</organism>
<name>A0A918PXZ7_9ACTN</name>
<keyword evidence="2" id="KW-0805">Transcription regulation</keyword>
<proteinExistence type="inferred from homology"/>
<dbReference type="InterPro" id="IPR036388">
    <property type="entry name" value="WH-like_DNA-bd_sf"/>
</dbReference>
<protein>
    <submittedName>
        <fullName evidence="7">LysR family transcriptional regulator</fullName>
    </submittedName>
</protein>
<dbReference type="GO" id="GO:0003700">
    <property type="term" value="F:DNA-binding transcription factor activity"/>
    <property type="evidence" value="ECO:0007669"/>
    <property type="project" value="InterPro"/>
</dbReference>
<dbReference type="Pfam" id="PF03466">
    <property type="entry name" value="LysR_substrate"/>
    <property type="match status" value="1"/>
</dbReference>
<dbReference type="GO" id="GO:0003677">
    <property type="term" value="F:DNA binding"/>
    <property type="evidence" value="ECO:0007669"/>
    <property type="project" value="UniProtKB-KW"/>
</dbReference>
<evidence type="ECO:0000313" key="8">
    <source>
        <dbReference type="Proteomes" id="UP000622166"/>
    </source>
</evidence>
<feature type="compositionally biased region" description="Basic and acidic residues" evidence="5">
    <location>
        <begin position="319"/>
        <end position="347"/>
    </location>
</feature>
<keyword evidence="3" id="KW-0238">DNA-binding</keyword>
<keyword evidence="4" id="KW-0804">Transcription</keyword>
<accession>A0A918PXZ7</accession>
<feature type="domain" description="HTH lysR-type" evidence="6">
    <location>
        <begin position="27"/>
        <end position="84"/>
    </location>
</feature>
<dbReference type="PANTHER" id="PTHR30346">
    <property type="entry name" value="TRANSCRIPTIONAL DUAL REGULATOR HCAR-RELATED"/>
    <property type="match status" value="1"/>
</dbReference>
<dbReference type="Proteomes" id="UP000622166">
    <property type="component" value="Unassembled WGS sequence"/>
</dbReference>
<evidence type="ECO:0000259" key="6">
    <source>
        <dbReference type="PROSITE" id="PS50931"/>
    </source>
</evidence>
<dbReference type="PROSITE" id="PS50931">
    <property type="entry name" value="HTH_LYSR"/>
    <property type="match status" value="1"/>
</dbReference>
<reference evidence="7" key="1">
    <citation type="journal article" date="2014" name="Int. J. Syst. Evol. Microbiol.">
        <title>Complete genome sequence of Corynebacterium casei LMG S-19264T (=DSM 44701T), isolated from a smear-ripened cheese.</title>
        <authorList>
            <consortium name="US DOE Joint Genome Institute (JGI-PGF)"/>
            <person name="Walter F."/>
            <person name="Albersmeier A."/>
            <person name="Kalinowski J."/>
            <person name="Ruckert C."/>
        </authorList>
    </citation>
    <scope>NUCLEOTIDE SEQUENCE</scope>
    <source>
        <strain evidence="7">JCM 4815</strain>
    </source>
</reference>
<dbReference type="AlphaFoldDB" id="A0A918PXZ7"/>
<dbReference type="EMBL" id="BMVW01000012">
    <property type="protein sequence ID" value="GGZ26723.1"/>
    <property type="molecule type" value="Genomic_DNA"/>
</dbReference>
<evidence type="ECO:0000256" key="4">
    <source>
        <dbReference type="ARBA" id="ARBA00023163"/>
    </source>
</evidence>
<dbReference type="SUPFAM" id="SSF46785">
    <property type="entry name" value="Winged helix' DNA-binding domain"/>
    <property type="match status" value="1"/>
</dbReference>
<gene>
    <name evidence="7" type="ORF">GCM10010365_53910</name>
</gene>
<comment type="caution">
    <text evidence="7">The sequence shown here is derived from an EMBL/GenBank/DDBJ whole genome shotgun (WGS) entry which is preliminary data.</text>
</comment>
<feature type="region of interest" description="Disordered" evidence="5">
    <location>
        <begin position="319"/>
        <end position="356"/>
    </location>
</feature>
<sequence>MIFQFPFNVPWIMPFNVLRTGPYSEDVDERQLRILRELGELGSVTAVAEALLVSPSAISQQLRLLQRSIPVPLTERHGRRLVLTDAGQALAGAAVEVETALARARHTVEEFVDRPDGEVSVAAFHSAGAAFFPLLLRAFAGPGHPVLALADEDVAQDDFPRLTREYDLVLAHRLDHAPPWPRAVTVTTLLREPLDVALPAGHPLAAAPALTPADVADQPWITVHDGFPVMATIEAIGAAAGRELRLAHRINEFAVAAETVAAGGGLALMPRWTVRPHPALVLRPLTGVRARRHIDALHRPERTARKAVRTVLTELRRAARTIQDRDGDRGRNRDGDRGRDRDGDRNRGAGALSADV</sequence>
<dbReference type="Gene3D" id="1.10.10.10">
    <property type="entry name" value="Winged helix-like DNA-binding domain superfamily/Winged helix DNA-binding domain"/>
    <property type="match status" value="1"/>
</dbReference>
<comment type="similarity">
    <text evidence="1">Belongs to the LysR transcriptional regulatory family.</text>
</comment>